<comment type="caution">
    <text evidence="2">The sequence shown here is derived from an EMBL/GenBank/DDBJ whole genome shotgun (WGS) entry which is preliminary data.</text>
</comment>
<sequence length="128" mass="13807">MRHCPSCREPMLAIASRGPGDHRASPCGCRVSGIQTRGVVGHQSLPQTETDQGRVATDGGLLEDGQTDDPQALAACRECEARWSAHAFAPGDDAGREFVTKSAENHARRTSHSVDLAIDDERDQEVTR</sequence>
<evidence type="ECO:0000256" key="1">
    <source>
        <dbReference type="SAM" id="MobiDB-lite"/>
    </source>
</evidence>
<feature type="region of interest" description="Disordered" evidence="1">
    <location>
        <begin position="41"/>
        <end position="67"/>
    </location>
</feature>
<reference evidence="2 3" key="1">
    <citation type="submission" date="2019-12" db="EMBL/GenBank/DDBJ databases">
        <title>Halocatena pleomorpha gen. nov. sp. nov., an extremely halophilic archaeon of family Halobacteriaceae isolated from saltpan soil.</title>
        <authorList>
            <person name="Pal Y."/>
            <person name="Verma A."/>
            <person name="Krishnamurthi S."/>
            <person name="Kumar P."/>
        </authorList>
    </citation>
    <scope>NUCLEOTIDE SEQUENCE [LARGE SCALE GENOMIC DNA]</scope>
    <source>
        <strain evidence="2 3">JCM 16495</strain>
    </source>
</reference>
<name>A0A6B0GPI4_9EURY</name>
<protein>
    <submittedName>
        <fullName evidence="2">Uncharacterized protein</fullName>
    </submittedName>
</protein>
<dbReference type="OrthoDB" id="193769at2157"/>
<proteinExistence type="predicted"/>
<dbReference type="Proteomes" id="UP000451471">
    <property type="component" value="Unassembled WGS sequence"/>
</dbReference>
<feature type="compositionally biased region" description="Acidic residues" evidence="1">
    <location>
        <begin position="117"/>
        <end position="128"/>
    </location>
</feature>
<dbReference type="EMBL" id="WSZK01000028">
    <property type="protein sequence ID" value="MWG35911.1"/>
    <property type="molecule type" value="Genomic_DNA"/>
</dbReference>
<evidence type="ECO:0000313" key="3">
    <source>
        <dbReference type="Proteomes" id="UP000451471"/>
    </source>
</evidence>
<gene>
    <name evidence="2" type="ORF">GQS65_15705</name>
</gene>
<keyword evidence="3" id="KW-1185">Reference proteome</keyword>
<dbReference type="AlphaFoldDB" id="A0A6B0GPI4"/>
<accession>A0A6B0GPI4</accession>
<feature type="region of interest" description="Disordered" evidence="1">
    <location>
        <begin position="102"/>
        <end position="128"/>
    </location>
</feature>
<organism evidence="2 3">
    <name type="scientific">Halomarina oriensis</name>
    <dbReference type="NCBI Taxonomy" id="671145"/>
    <lineage>
        <taxon>Archaea</taxon>
        <taxon>Methanobacteriati</taxon>
        <taxon>Methanobacteriota</taxon>
        <taxon>Stenosarchaea group</taxon>
        <taxon>Halobacteria</taxon>
        <taxon>Halobacteriales</taxon>
        <taxon>Natronomonadaceae</taxon>
        <taxon>Halomarina</taxon>
    </lineage>
</organism>
<evidence type="ECO:0000313" key="2">
    <source>
        <dbReference type="EMBL" id="MWG35911.1"/>
    </source>
</evidence>
<dbReference type="RefSeq" id="WP_158205580.1">
    <property type="nucleotide sequence ID" value="NZ_WSZK01000028.1"/>
</dbReference>